<keyword evidence="4" id="KW-1185">Reference proteome</keyword>
<dbReference type="PROSITE" id="PS50110">
    <property type="entry name" value="RESPONSE_REGULATORY"/>
    <property type="match status" value="1"/>
</dbReference>
<protein>
    <submittedName>
        <fullName evidence="3">Response regulator</fullName>
    </submittedName>
</protein>
<sequence>MRRKLILVDDDKISLLITKKVIQSIITDDFFSEILIFDQPGLCLDQMAAISFQEEKICILLDLNMPLISGWDFLEKLSLIDPKENIPVVILTSSVSELDRERSKGYSRVKDFFSKPMSEALVKRIYQICMEME</sequence>
<organism evidence="3 4">
    <name type="scientific">Algoriphagus taiwanensis</name>
    <dbReference type="NCBI Taxonomy" id="1445656"/>
    <lineage>
        <taxon>Bacteria</taxon>
        <taxon>Pseudomonadati</taxon>
        <taxon>Bacteroidota</taxon>
        <taxon>Cytophagia</taxon>
        <taxon>Cytophagales</taxon>
        <taxon>Cyclobacteriaceae</taxon>
        <taxon>Algoriphagus</taxon>
    </lineage>
</organism>
<gene>
    <name evidence="3" type="ORF">Ataiwa_14570</name>
</gene>
<name>A0ABQ6PZ19_9BACT</name>
<dbReference type="SMART" id="SM00448">
    <property type="entry name" value="REC"/>
    <property type="match status" value="1"/>
</dbReference>
<dbReference type="Proteomes" id="UP001307705">
    <property type="component" value="Unassembled WGS sequence"/>
</dbReference>
<dbReference type="InterPro" id="IPR011006">
    <property type="entry name" value="CheY-like_superfamily"/>
</dbReference>
<reference evidence="3 4" key="1">
    <citation type="submission" date="2023-08" db="EMBL/GenBank/DDBJ databases">
        <title>Draft genome sequence of Algoriphagus taiwanensis.</title>
        <authorList>
            <person name="Takatani N."/>
            <person name="Hosokawa M."/>
            <person name="Sawabe T."/>
        </authorList>
    </citation>
    <scope>NUCLEOTIDE SEQUENCE [LARGE SCALE GENOMIC DNA]</scope>
    <source>
        <strain evidence="3 4">JCM 19755</strain>
    </source>
</reference>
<accession>A0ABQ6PZ19</accession>
<dbReference type="SUPFAM" id="SSF52172">
    <property type="entry name" value="CheY-like"/>
    <property type="match status" value="1"/>
</dbReference>
<dbReference type="PANTHER" id="PTHR44520">
    <property type="entry name" value="RESPONSE REGULATOR RCP1-RELATED"/>
    <property type="match status" value="1"/>
</dbReference>
<evidence type="ECO:0000313" key="4">
    <source>
        <dbReference type="Proteomes" id="UP001307705"/>
    </source>
</evidence>
<dbReference type="Pfam" id="PF00072">
    <property type="entry name" value="Response_reg"/>
    <property type="match status" value="1"/>
</dbReference>
<evidence type="ECO:0000313" key="3">
    <source>
        <dbReference type="EMBL" id="GMQ33185.1"/>
    </source>
</evidence>
<evidence type="ECO:0000259" key="2">
    <source>
        <dbReference type="PROSITE" id="PS50110"/>
    </source>
</evidence>
<feature type="modified residue" description="4-aspartylphosphate" evidence="1">
    <location>
        <position position="62"/>
    </location>
</feature>
<proteinExistence type="predicted"/>
<dbReference type="EMBL" id="BTPE01000004">
    <property type="protein sequence ID" value="GMQ33185.1"/>
    <property type="molecule type" value="Genomic_DNA"/>
</dbReference>
<dbReference type="RefSeq" id="WP_338227960.1">
    <property type="nucleotide sequence ID" value="NZ_BTPE01000004.1"/>
</dbReference>
<evidence type="ECO:0000256" key="1">
    <source>
        <dbReference type="PROSITE-ProRule" id="PRU00169"/>
    </source>
</evidence>
<dbReference type="PANTHER" id="PTHR44520:SF2">
    <property type="entry name" value="RESPONSE REGULATOR RCP1"/>
    <property type="match status" value="1"/>
</dbReference>
<keyword evidence="1" id="KW-0597">Phosphoprotein</keyword>
<dbReference type="InterPro" id="IPR052893">
    <property type="entry name" value="TCS_response_regulator"/>
</dbReference>
<dbReference type="InterPro" id="IPR001789">
    <property type="entry name" value="Sig_transdc_resp-reg_receiver"/>
</dbReference>
<dbReference type="Gene3D" id="3.40.50.2300">
    <property type="match status" value="1"/>
</dbReference>
<comment type="caution">
    <text evidence="3">The sequence shown here is derived from an EMBL/GenBank/DDBJ whole genome shotgun (WGS) entry which is preliminary data.</text>
</comment>
<feature type="domain" description="Response regulatory" evidence="2">
    <location>
        <begin position="4"/>
        <end position="130"/>
    </location>
</feature>